<dbReference type="Proteomes" id="UP000001661">
    <property type="component" value="Chromosome"/>
</dbReference>
<protein>
    <submittedName>
        <fullName evidence="1">Uncharacterized protein</fullName>
    </submittedName>
</protein>
<accession>D9QSM1</accession>
<dbReference type="EMBL" id="CP002105">
    <property type="protein sequence ID" value="ADL13484.1"/>
    <property type="molecule type" value="Genomic_DNA"/>
</dbReference>
<evidence type="ECO:0000313" key="2">
    <source>
        <dbReference type="Proteomes" id="UP000001661"/>
    </source>
</evidence>
<evidence type="ECO:0000313" key="1">
    <source>
        <dbReference type="EMBL" id="ADL13484.1"/>
    </source>
</evidence>
<dbReference type="AlphaFoldDB" id="D9QSM1"/>
<proteinExistence type="predicted"/>
<dbReference type="KEGG" id="aar:Acear_1987"/>
<name>D9QSM1_ACEAZ</name>
<keyword evidence="2" id="KW-1185">Reference proteome</keyword>
<reference evidence="1 2" key="1">
    <citation type="journal article" date="2010" name="Stand. Genomic Sci.">
        <title>Complete genome sequence of Acetohalobium arabaticum type strain (Z-7288).</title>
        <authorList>
            <person name="Sikorski J."/>
            <person name="Lapidus A."/>
            <person name="Chertkov O."/>
            <person name="Lucas S."/>
            <person name="Copeland A."/>
            <person name="Glavina Del Rio T."/>
            <person name="Nolan M."/>
            <person name="Tice H."/>
            <person name="Cheng J.F."/>
            <person name="Han C."/>
            <person name="Brambilla E."/>
            <person name="Pitluck S."/>
            <person name="Liolios K."/>
            <person name="Ivanova N."/>
            <person name="Mavromatis K."/>
            <person name="Mikhailova N."/>
            <person name="Pati A."/>
            <person name="Bruce D."/>
            <person name="Detter C."/>
            <person name="Tapia R."/>
            <person name="Goodwin L."/>
            <person name="Chen A."/>
            <person name="Palaniappan K."/>
            <person name="Land M."/>
            <person name="Hauser L."/>
            <person name="Chang Y.J."/>
            <person name="Jeffries C.D."/>
            <person name="Rohde M."/>
            <person name="Goker M."/>
            <person name="Spring S."/>
            <person name="Woyke T."/>
            <person name="Bristow J."/>
            <person name="Eisen J.A."/>
            <person name="Markowitz V."/>
            <person name="Hugenholtz P."/>
            <person name="Kyrpides N.C."/>
            <person name="Klenk H.P."/>
        </authorList>
    </citation>
    <scope>NUCLEOTIDE SEQUENCE [LARGE SCALE GENOMIC DNA]</scope>
    <source>
        <strain evidence="2">ATCC 49924 / DSM 5501 / Z-7288</strain>
    </source>
</reference>
<gene>
    <name evidence="1" type="ordered locus">Acear_1987</name>
</gene>
<sequence length="36" mass="4068">MPGGFDYFDADPVVILIVILILQQVGKGVFSHHYDY</sequence>
<dbReference type="STRING" id="574087.Acear_1987"/>
<dbReference type="HOGENOM" id="CLU_220401_0_0_9"/>
<organism evidence="1 2">
    <name type="scientific">Acetohalobium arabaticum (strain ATCC 49924 / DSM 5501 / Z-7288)</name>
    <dbReference type="NCBI Taxonomy" id="574087"/>
    <lineage>
        <taxon>Bacteria</taxon>
        <taxon>Bacillati</taxon>
        <taxon>Bacillota</taxon>
        <taxon>Clostridia</taxon>
        <taxon>Halanaerobiales</taxon>
        <taxon>Halobacteroidaceae</taxon>
        <taxon>Acetohalobium</taxon>
    </lineage>
</organism>